<dbReference type="GO" id="GO:0016787">
    <property type="term" value="F:hydrolase activity"/>
    <property type="evidence" value="ECO:0007669"/>
    <property type="project" value="UniProtKB-KW"/>
</dbReference>
<dbReference type="PROSITE" id="PS00893">
    <property type="entry name" value="NUDIX_BOX"/>
    <property type="match status" value="1"/>
</dbReference>
<feature type="domain" description="Nudix hydrolase" evidence="4">
    <location>
        <begin position="11"/>
        <end position="150"/>
    </location>
</feature>
<gene>
    <name evidence="5" type="ORF">D2V17_16135</name>
</gene>
<dbReference type="OrthoDB" id="8480561at2"/>
<evidence type="ECO:0000313" key="6">
    <source>
        <dbReference type="Proteomes" id="UP000265366"/>
    </source>
</evidence>
<dbReference type="RefSeq" id="WP_103024579.1">
    <property type="nucleotide sequence ID" value="NZ_QXFM01000123.1"/>
</dbReference>
<dbReference type="Pfam" id="PF00293">
    <property type="entry name" value="NUDIX"/>
    <property type="match status" value="1"/>
</dbReference>
<evidence type="ECO:0000259" key="4">
    <source>
        <dbReference type="PROSITE" id="PS51462"/>
    </source>
</evidence>
<reference evidence="5 6" key="1">
    <citation type="submission" date="2018-08" db="EMBL/GenBank/DDBJ databases">
        <title>Erythrobacter zhengii sp.nov., a bacterium isolated from deep-sea sediment.</title>
        <authorList>
            <person name="Fang C."/>
            <person name="Wu Y.-H."/>
            <person name="Sun C."/>
            <person name="Wang H."/>
            <person name="Cheng H."/>
            <person name="Meng F.-X."/>
            <person name="Wang C.-S."/>
            <person name="Xu X.-W."/>
        </authorList>
    </citation>
    <scope>NUCLEOTIDE SEQUENCE [LARGE SCALE GENOMIC DNA]</scope>
    <source>
        <strain evidence="5 6">CCTCC AB 2015396</strain>
    </source>
</reference>
<dbReference type="InterPro" id="IPR015797">
    <property type="entry name" value="NUDIX_hydrolase-like_dom_sf"/>
</dbReference>
<sequence length="156" mass="17656">MTAYIESDGLRLRRKVRALVLNENDEVLLVRPHGYRDGEWTLAGGGVEEGESPVEAMRRELAEELGVGLEAELSELPVTNRFIYSAEHKVKRNLDHDGQDAVMFACRIDRSHPLHLQAEEIADARWFPADDALAAFPVQKQRDIYIRCLSELSRSA</sequence>
<dbReference type="PROSITE" id="PS51462">
    <property type="entry name" value="NUDIX"/>
    <property type="match status" value="1"/>
</dbReference>
<proteinExistence type="inferred from homology"/>
<dbReference type="PRINTS" id="PR00502">
    <property type="entry name" value="NUDIXFAMILY"/>
</dbReference>
<dbReference type="PANTHER" id="PTHR43046:SF14">
    <property type="entry name" value="MUTT_NUDIX FAMILY PROTEIN"/>
    <property type="match status" value="1"/>
</dbReference>
<dbReference type="InterPro" id="IPR020476">
    <property type="entry name" value="Nudix_hydrolase"/>
</dbReference>
<evidence type="ECO:0000256" key="3">
    <source>
        <dbReference type="RuleBase" id="RU003476"/>
    </source>
</evidence>
<evidence type="ECO:0000256" key="1">
    <source>
        <dbReference type="ARBA" id="ARBA00001946"/>
    </source>
</evidence>
<dbReference type="AlphaFoldDB" id="A0A3A1P1Z9"/>
<evidence type="ECO:0000256" key="2">
    <source>
        <dbReference type="ARBA" id="ARBA00022801"/>
    </source>
</evidence>
<dbReference type="SUPFAM" id="SSF55811">
    <property type="entry name" value="Nudix"/>
    <property type="match status" value="1"/>
</dbReference>
<dbReference type="EMBL" id="QXFM01000123">
    <property type="protein sequence ID" value="RIV82079.1"/>
    <property type="molecule type" value="Genomic_DNA"/>
</dbReference>
<keyword evidence="2 3" id="KW-0378">Hydrolase</keyword>
<accession>A0A3A1P1Z9</accession>
<comment type="caution">
    <text evidence="5">The sequence shown here is derived from an EMBL/GenBank/DDBJ whole genome shotgun (WGS) entry which is preliminary data.</text>
</comment>
<keyword evidence="6" id="KW-1185">Reference proteome</keyword>
<dbReference type="InterPro" id="IPR020084">
    <property type="entry name" value="NUDIX_hydrolase_CS"/>
</dbReference>
<comment type="cofactor">
    <cofactor evidence="1">
        <name>Mg(2+)</name>
        <dbReference type="ChEBI" id="CHEBI:18420"/>
    </cofactor>
</comment>
<organism evidence="5 6">
    <name type="scientific">Aurantiacibacter xanthus</name>
    <dbReference type="NCBI Taxonomy" id="1784712"/>
    <lineage>
        <taxon>Bacteria</taxon>
        <taxon>Pseudomonadati</taxon>
        <taxon>Pseudomonadota</taxon>
        <taxon>Alphaproteobacteria</taxon>
        <taxon>Sphingomonadales</taxon>
        <taxon>Erythrobacteraceae</taxon>
        <taxon>Aurantiacibacter</taxon>
    </lineage>
</organism>
<evidence type="ECO:0000313" key="5">
    <source>
        <dbReference type="EMBL" id="RIV82079.1"/>
    </source>
</evidence>
<comment type="similarity">
    <text evidence="3">Belongs to the Nudix hydrolase family.</text>
</comment>
<dbReference type="PANTHER" id="PTHR43046">
    <property type="entry name" value="GDP-MANNOSE MANNOSYL HYDROLASE"/>
    <property type="match status" value="1"/>
</dbReference>
<name>A0A3A1P1Z9_9SPHN</name>
<dbReference type="InterPro" id="IPR000086">
    <property type="entry name" value="NUDIX_hydrolase_dom"/>
</dbReference>
<dbReference type="Proteomes" id="UP000265366">
    <property type="component" value="Unassembled WGS sequence"/>
</dbReference>
<dbReference type="Gene3D" id="3.90.79.10">
    <property type="entry name" value="Nucleoside Triphosphate Pyrophosphohydrolase"/>
    <property type="match status" value="1"/>
</dbReference>
<protein>
    <submittedName>
        <fullName evidence="5">NUDIX hydrolase</fullName>
    </submittedName>
</protein>